<dbReference type="SMART" id="SM00353">
    <property type="entry name" value="HLH"/>
    <property type="match status" value="1"/>
</dbReference>
<dbReference type="PANTHER" id="PTHR11969:SF4">
    <property type="entry name" value="MAX DIMERIZATION PROTEIN 4"/>
    <property type="match status" value="1"/>
</dbReference>
<reference evidence="9 10" key="1">
    <citation type="submission" date="2021-04" db="EMBL/GenBank/DDBJ databases">
        <authorList>
            <person name="De Guttry C."/>
            <person name="Zahm M."/>
            <person name="Klopp C."/>
            <person name="Cabau C."/>
            <person name="Louis A."/>
            <person name="Berthelot C."/>
            <person name="Parey E."/>
            <person name="Roest Crollius H."/>
            <person name="Montfort J."/>
            <person name="Robinson-Rechavi M."/>
            <person name="Bucao C."/>
            <person name="Bouchez O."/>
            <person name="Gislard M."/>
            <person name="Lluch J."/>
            <person name="Milhes M."/>
            <person name="Lampietro C."/>
            <person name="Lopez Roques C."/>
            <person name="Donnadieu C."/>
            <person name="Braasch I."/>
            <person name="Desvignes T."/>
            <person name="Postlethwait J."/>
            <person name="Bobe J."/>
            <person name="Wedekind C."/>
            <person name="Guiguen Y."/>
        </authorList>
    </citation>
    <scope>NUCLEOTIDE SEQUENCE [LARGE SCALE GENOMIC DNA]</scope>
    <source>
        <strain evidence="9">Cs_M1</strain>
        <tissue evidence="9">Blood</tissue>
    </source>
</reference>
<comment type="subcellular location">
    <subcellularLocation>
        <location evidence="1">Nucleus</location>
    </subcellularLocation>
</comment>
<feature type="compositionally biased region" description="Polar residues" evidence="7">
    <location>
        <begin position="486"/>
        <end position="497"/>
    </location>
</feature>
<feature type="region of interest" description="Disordered" evidence="7">
    <location>
        <begin position="209"/>
        <end position="323"/>
    </location>
</feature>
<dbReference type="CDD" id="cd18929">
    <property type="entry name" value="bHLHzip_Mad4"/>
    <property type="match status" value="1"/>
</dbReference>
<keyword evidence="4" id="KW-0238">DNA-binding</keyword>
<dbReference type="InterPro" id="IPR036638">
    <property type="entry name" value="HLH_DNA-bd_sf"/>
</dbReference>
<evidence type="ECO:0000256" key="7">
    <source>
        <dbReference type="SAM" id="MobiDB-lite"/>
    </source>
</evidence>
<keyword evidence="2" id="KW-0678">Repressor</keyword>
<accession>A0AAN8M4W6</accession>
<feature type="region of interest" description="Disordered" evidence="7">
    <location>
        <begin position="459"/>
        <end position="593"/>
    </location>
</feature>
<feature type="compositionally biased region" description="Pro residues" evidence="7">
    <location>
        <begin position="273"/>
        <end position="282"/>
    </location>
</feature>
<feature type="compositionally biased region" description="Basic and acidic residues" evidence="7">
    <location>
        <begin position="498"/>
        <end position="507"/>
    </location>
</feature>
<keyword evidence="6" id="KW-0539">Nucleus</keyword>
<dbReference type="InterPro" id="IPR011598">
    <property type="entry name" value="bHLH_dom"/>
</dbReference>
<evidence type="ECO:0000313" key="9">
    <source>
        <dbReference type="EMBL" id="KAK6324673.1"/>
    </source>
</evidence>
<keyword evidence="10" id="KW-1185">Reference proteome</keyword>
<comment type="caution">
    <text evidence="9">The sequence shown here is derived from an EMBL/GenBank/DDBJ whole genome shotgun (WGS) entry which is preliminary data.</text>
</comment>
<dbReference type="GO" id="GO:0005634">
    <property type="term" value="C:nucleus"/>
    <property type="evidence" value="ECO:0007669"/>
    <property type="project" value="UniProtKB-SubCell"/>
</dbReference>
<name>A0AAN8M4W6_9TELE</name>
<feature type="compositionally biased region" description="Basic and acidic residues" evidence="7">
    <location>
        <begin position="355"/>
        <end position="369"/>
    </location>
</feature>
<feature type="compositionally biased region" description="Polar residues" evidence="7">
    <location>
        <begin position="462"/>
        <end position="478"/>
    </location>
</feature>
<dbReference type="Gene3D" id="4.10.280.10">
    <property type="entry name" value="Helix-loop-helix DNA-binding domain"/>
    <property type="match status" value="1"/>
</dbReference>
<feature type="compositionally biased region" description="Low complexity" evidence="7">
    <location>
        <begin position="229"/>
        <end position="239"/>
    </location>
</feature>
<evidence type="ECO:0000313" key="10">
    <source>
        <dbReference type="Proteomes" id="UP001356427"/>
    </source>
</evidence>
<evidence type="ECO:0000256" key="6">
    <source>
        <dbReference type="ARBA" id="ARBA00023242"/>
    </source>
</evidence>
<dbReference type="FunFam" id="4.10.280.10:FF:000014">
    <property type="entry name" value="Max dimerization protein 1"/>
    <property type="match status" value="1"/>
</dbReference>
<feature type="compositionally biased region" description="Polar residues" evidence="7">
    <location>
        <begin position="556"/>
        <end position="568"/>
    </location>
</feature>
<evidence type="ECO:0000256" key="5">
    <source>
        <dbReference type="ARBA" id="ARBA00023163"/>
    </source>
</evidence>
<keyword evidence="3" id="KW-0805">Transcription regulation</keyword>
<feature type="region of interest" description="Disordered" evidence="7">
    <location>
        <begin position="38"/>
        <end position="63"/>
    </location>
</feature>
<proteinExistence type="predicted"/>
<protein>
    <recommendedName>
        <fullName evidence="8">BHLH domain-containing protein</fullName>
    </recommendedName>
</protein>
<dbReference type="Proteomes" id="UP001356427">
    <property type="component" value="Unassembled WGS sequence"/>
</dbReference>
<dbReference type="Pfam" id="PF00010">
    <property type="entry name" value="HLH"/>
    <property type="match status" value="1"/>
</dbReference>
<organism evidence="9 10">
    <name type="scientific">Coregonus suidteri</name>
    <dbReference type="NCBI Taxonomy" id="861788"/>
    <lineage>
        <taxon>Eukaryota</taxon>
        <taxon>Metazoa</taxon>
        <taxon>Chordata</taxon>
        <taxon>Craniata</taxon>
        <taxon>Vertebrata</taxon>
        <taxon>Euteleostomi</taxon>
        <taxon>Actinopterygii</taxon>
        <taxon>Neopterygii</taxon>
        <taxon>Teleostei</taxon>
        <taxon>Protacanthopterygii</taxon>
        <taxon>Salmoniformes</taxon>
        <taxon>Salmonidae</taxon>
        <taxon>Coregoninae</taxon>
        <taxon>Coregonus</taxon>
    </lineage>
</organism>
<keyword evidence="5" id="KW-0804">Transcription</keyword>
<evidence type="ECO:0000256" key="2">
    <source>
        <dbReference type="ARBA" id="ARBA00022491"/>
    </source>
</evidence>
<dbReference type="GO" id="GO:0000978">
    <property type="term" value="F:RNA polymerase II cis-regulatory region sequence-specific DNA binding"/>
    <property type="evidence" value="ECO:0007669"/>
    <property type="project" value="TreeGrafter"/>
</dbReference>
<dbReference type="EMBL" id="JAGTTL010000003">
    <property type="protein sequence ID" value="KAK6324673.1"/>
    <property type="molecule type" value="Genomic_DNA"/>
</dbReference>
<dbReference type="AlphaFoldDB" id="A0AAN8M4W6"/>
<evidence type="ECO:0000256" key="4">
    <source>
        <dbReference type="ARBA" id="ARBA00023125"/>
    </source>
</evidence>
<evidence type="ECO:0000256" key="3">
    <source>
        <dbReference type="ARBA" id="ARBA00023015"/>
    </source>
</evidence>
<dbReference type="GO" id="GO:0000981">
    <property type="term" value="F:DNA-binding transcription factor activity, RNA polymerase II-specific"/>
    <property type="evidence" value="ECO:0007669"/>
    <property type="project" value="TreeGrafter"/>
</dbReference>
<feature type="compositionally biased region" description="Basic residues" evidence="7">
    <location>
        <begin position="216"/>
        <end position="228"/>
    </location>
</feature>
<dbReference type="PROSITE" id="PS50888">
    <property type="entry name" value="BHLH"/>
    <property type="match status" value="1"/>
</dbReference>
<dbReference type="PANTHER" id="PTHR11969">
    <property type="entry name" value="MAX DIMERIZATION, MAD"/>
    <property type="match status" value="1"/>
</dbReference>
<dbReference type="SUPFAM" id="SSF47459">
    <property type="entry name" value="HLH, helix-loop-helix DNA-binding domain"/>
    <property type="match status" value="1"/>
</dbReference>
<evidence type="ECO:0000259" key="8">
    <source>
        <dbReference type="PROSITE" id="PS50888"/>
    </source>
</evidence>
<feature type="region of interest" description="Disordered" evidence="7">
    <location>
        <begin position="355"/>
        <end position="374"/>
    </location>
</feature>
<feature type="domain" description="BHLH" evidence="8">
    <location>
        <begin position="53"/>
        <end position="105"/>
    </location>
</feature>
<evidence type="ECO:0000256" key="1">
    <source>
        <dbReference type="ARBA" id="ARBA00004123"/>
    </source>
</evidence>
<dbReference type="GO" id="GO:0046983">
    <property type="term" value="F:protein dimerization activity"/>
    <property type="evidence" value="ECO:0007669"/>
    <property type="project" value="InterPro"/>
</dbReference>
<gene>
    <name evidence="9" type="ORF">J4Q44_G00040150</name>
</gene>
<sequence length="593" mass="65337">MELNSLLILLEAAEYLERRDREAEHGYASVLPYNSDFSRKKTKASPISRKTQNNRSSHNELEKHRRAKLRLYLEQLKELVPLGPDSTRHTTLSLLKRAKMHIKKLEEADRKALNTKEQLQREHRYLKRRLEQLVVPGGVERIRTDSLGSTISTDSEQDSVDLMDSFSAFTYTSICTEPERTTRWTLKAWSPPWARVSLVRGTAWTRASATTASWTAKKRRRRRRRRTTTCRAAPAMPATHSIPPTDCSRTTARGHQRAPEGHTSKQPSMTPAPGTPPIPFLPLPTLLQHAPPPPPSPRYAVISHPPANSGCGPSSPAHPQRTPYPLDARLPALPRSLKSTLTILAIAAKGVSRRVEGGREGGEEGERESPIPVLVPAGSGGRSCCHTYCWGCFCGVAAEANHKAQRSPGQHTTIPRGLLVNTLLSPEVSWSTHYHPQRGLLVNTLPSQRKRDLDSVLVSESVRPTESGQPPVSRTWGQWQHRVTWPSGTLEQGTNCTENRDKERGGREEEEAIVTVLGTETRRERGQRGGGGGYSNCSGNRDKERGDREEEGATPSCRSGATDQNSHSPGPFPGPAALADPQSTLSLGGVGGF</sequence>